<evidence type="ECO:0000259" key="4">
    <source>
        <dbReference type="Pfam" id="PF06429"/>
    </source>
</evidence>
<keyword evidence="6" id="KW-0969">Cilium</keyword>
<comment type="caution">
    <text evidence="6">The sequence shown here is derived from an EMBL/GenBank/DDBJ whole genome shotgun (WGS) entry which is preliminary data.</text>
</comment>
<dbReference type="InterPro" id="IPR020013">
    <property type="entry name" value="Flagellar_FlgE/F/G"/>
</dbReference>
<comment type="similarity">
    <text evidence="1 2">Belongs to the flagella basal body rod proteins family.</text>
</comment>
<dbReference type="Proteomes" id="UP001596044">
    <property type="component" value="Unassembled WGS sequence"/>
</dbReference>
<sequence>MNNSMINSSVSMHSLQQKLDILSNNIANVNTNGFKKKEASFEDVLTNVKGQPEGFRQQGRMSPLGFNQGWGSKLVQITTNLSQGPIQATSNPTDFAIQGDGLFEVAVSKVDENGNPAFQTAWTRNGAFNLSPDANGDAVLTTKDGYFVTGVDENGDTVRPIVVPKGYRPVVDENGTIRAYNEQDPTEAPMNLGSIKLVRVVRPQLLRDLGDNLYTLPAGITPADQANVLQTVNGAANNGADRVSLMQGYLEQSNVNLSDEMTDLVMVQRALQLNSRAITSSDQMMNLANNLRA</sequence>
<comment type="subcellular location">
    <subcellularLocation>
        <location evidence="2">Bacterial flagellum basal body</location>
    </subcellularLocation>
</comment>
<dbReference type="EMBL" id="JBHSMJ010000034">
    <property type="protein sequence ID" value="MFC5451413.1"/>
    <property type="molecule type" value="Genomic_DNA"/>
</dbReference>
<feature type="domain" description="Flagellar basal-body/hook protein C-terminal" evidence="4">
    <location>
        <begin position="246"/>
        <end position="291"/>
    </location>
</feature>
<reference evidence="7" key="1">
    <citation type="journal article" date="2019" name="Int. J. Syst. Evol. Microbiol.">
        <title>The Global Catalogue of Microorganisms (GCM) 10K type strain sequencing project: providing services to taxonomists for standard genome sequencing and annotation.</title>
        <authorList>
            <consortium name="The Broad Institute Genomics Platform"/>
            <consortium name="The Broad Institute Genome Sequencing Center for Infectious Disease"/>
            <person name="Wu L."/>
            <person name="Ma J."/>
        </authorList>
    </citation>
    <scope>NUCLEOTIDE SEQUENCE [LARGE SCALE GENOMIC DNA]</scope>
    <source>
        <strain evidence="7">KACC 11904</strain>
    </source>
</reference>
<dbReference type="PANTHER" id="PTHR30435:SF19">
    <property type="entry name" value="FLAGELLAR BASAL-BODY ROD PROTEIN FLGG"/>
    <property type="match status" value="1"/>
</dbReference>
<dbReference type="InterPro" id="IPR010930">
    <property type="entry name" value="Flg_bb/hook_C_dom"/>
</dbReference>
<evidence type="ECO:0000313" key="6">
    <source>
        <dbReference type="EMBL" id="MFC5451413.1"/>
    </source>
</evidence>
<dbReference type="NCBIfam" id="TIGR03506">
    <property type="entry name" value="FlgEFG_subfam"/>
    <property type="match status" value="1"/>
</dbReference>
<feature type="domain" description="Flagellar basal body rod protein N-terminal" evidence="3">
    <location>
        <begin position="15"/>
        <end position="35"/>
    </location>
</feature>
<dbReference type="RefSeq" id="WP_270884427.1">
    <property type="nucleotide sequence ID" value="NZ_JAQFVF010000070.1"/>
</dbReference>
<dbReference type="InterPro" id="IPR037925">
    <property type="entry name" value="FlgE/F/G-like"/>
</dbReference>
<dbReference type="SUPFAM" id="SSF117143">
    <property type="entry name" value="Flagellar hook protein flgE"/>
    <property type="match status" value="1"/>
</dbReference>
<dbReference type="InterPro" id="IPR001444">
    <property type="entry name" value="Flag_bb_rod_N"/>
</dbReference>
<keyword evidence="6" id="KW-0966">Cell projection</keyword>
<organism evidence="6 7">
    <name type="scientific">Paenibacillus aestuarii</name>
    <dbReference type="NCBI Taxonomy" id="516965"/>
    <lineage>
        <taxon>Bacteria</taxon>
        <taxon>Bacillati</taxon>
        <taxon>Bacillota</taxon>
        <taxon>Bacilli</taxon>
        <taxon>Bacillales</taxon>
        <taxon>Paenibacillaceae</taxon>
        <taxon>Paenibacillus</taxon>
    </lineage>
</organism>
<proteinExistence type="inferred from homology"/>
<protein>
    <submittedName>
        <fullName evidence="6">Flagellar hook-basal body protein</fullName>
    </submittedName>
</protein>
<evidence type="ECO:0000256" key="2">
    <source>
        <dbReference type="RuleBase" id="RU362116"/>
    </source>
</evidence>
<evidence type="ECO:0000313" key="7">
    <source>
        <dbReference type="Proteomes" id="UP001596044"/>
    </source>
</evidence>
<dbReference type="Pfam" id="PF06429">
    <property type="entry name" value="Flg_bbr_C"/>
    <property type="match status" value="1"/>
</dbReference>
<evidence type="ECO:0000259" key="3">
    <source>
        <dbReference type="Pfam" id="PF00460"/>
    </source>
</evidence>
<accession>A0ABW0KDC3</accession>
<dbReference type="PANTHER" id="PTHR30435">
    <property type="entry name" value="FLAGELLAR PROTEIN"/>
    <property type="match status" value="1"/>
</dbReference>
<dbReference type="Pfam" id="PF00460">
    <property type="entry name" value="Flg_bb_rod"/>
    <property type="match status" value="1"/>
</dbReference>
<evidence type="ECO:0000259" key="5">
    <source>
        <dbReference type="Pfam" id="PF22692"/>
    </source>
</evidence>
<feature type="domain" description="Flagellar hook protein FlgE/F/G-like D1" evidence="5">
    <location>
        <begin position="96"/>
        <end position="178"/>
    </location>
</feature>
<keyword evidence="7" id="KW-1185">Reference proteome</keyword>
<evidence type="ECO:0000256" key="1">
    <source>
        <dbReference type="ARBA" id="ARBA00009677"/>
    </source>
</evidence>
<keyword evidence="2" id="KW-0975">Bacterial flagellum</keyword>
<name>A0ABW0KDC3_9BACL</name>
<keyword evidence="6" id="KW-0282">Flagellum</keyword>
<dbReference type="InterPro" id="IPR053967">
    <property type="entry name" value="LlgE_F_G-like_D1"/>
</dbReference>
<gene>
    <name evidence="6" type="ORF">ACFPOG_24630</name>
</gene>
<dbReference type="Pfam" id="PF22692">
    <property type="entry name" value="LlgE_F_G_D1"/>
    <property type="match status" value="1"/>
</dbReference>